<keyword evidence="2" id="KW-0472">Membrane</keyword>
<comment type="caution">
    <text evidence="3">The sequence shown here is derived from an EMBL/GenBank/DDBJ whole genome shotgun (WGS) entry which is preliminary data.</text>
</comment>
<gene>
    <name evidence="3" type="ORF">E8E13_009546</name>
</gene>
<dbReference type="Proteomes" id="UP000801428">
    <property type="component" value="Unassembled WGS sequence"/>
</dbReference>
<name>A0A9P4WDU8_CURKU</name>
<keyword evidence="2" id="KW-1133">Transmembrane helix</keyword>
<dbReference type="EMBL" id="SWKU01000005">
    <property type="protein sequence ID" value="KAF3006729.1"/>
    <property type="molecule type" value="Genomic_DNA"/>
</dbReference>
<accession>A0A9P4WDU8</accession>
<reference evidence="3" key="1">
    <citation type="submission" date="2019-04" db="EMBL/GenBank/DDBJ databases">
        <title>Sequencing of skin fungus with MAO and IRED activity.</title>
        <authorList>
            <person name="Marsaioli A.J."/>
            <person name="Bonatto J.M.C."/>
            <person name="Reis Junior O."/>
        </authorList>
    </citation>
    <scope>NUCLEOTIDE SEQUENCE</scope>
    <source>
        <strain evidence="3">30M1</strain>
    </source>
</reference>
<feature type="compositionally biased region" description="Basic and acidic residues" evidence="1">
    <location>
        <begin position="294"/>
        <end position="312"/>
    </location>
</feature>
<feature type="region of interest" description="Disordered" evidence="1">
    <location>
        <begin position="274"/>
        <end position="327"/>
    </location>
</feature>
<keyword evidence="4" id="KW-1185">Reference proteome</keyword>
<feature type="transmembrane region" description="Helical" evidence="2">
    <location>
        <begin position="168"/>
        <end position="189"/>
    </location>
</feature>
<evidence type="ECO:0000256" key="2">
    <source>
        <dbReference type="SAM" id="Phobius"/>
    </source>
</evidence>
<sequence length="327" mass="36201">MVYRQHHAVDTACRTDLDSLSHMPIIEACQQDAKAPFCWPPNGSRICMPNGGIPFHWPSRYYQGESVVYINFGSRGTSGPHANSGTIYNTFPLDYIHYPDSEDIPGGYATSIEITITEHRTQSNGSTQIIHRGPTLLFKYKSPSFTTENIATRGLVSGRRKKKVGWSASLIMGVVFGGILGVFFLPWLLIKCCKTGCWSGCLGCLGPDRYEIARVKRQEERRIRAERAARQPQVDAIKASVARGEIWNGPVQSGGPWVIDMPQRPSTAVSRASRASIESDGIRPVGGGEQQNSRLEDQRIEQHRLELARAGETEPPAYDASPPKYTP</sequence>
<evidence type="ECO:0000313" key="3">
    <source>
        <dbReference type="EMBL" id="KAF3006729.1"/>
    </source>
</evidence>
<proteinExistence type="predicted"/>
<keyword evidence="2" id="KW-0812">Transmembrane</keyword>
<organism evidence="3 4">
    <name type="scientific">Curvularia kusanoi</name>
    <name type="common">Cochliobolus kusanoi</name>
    <dbReference type="NCBI Taxonomy" id="90978"/>
    <lineage>
        <taxon>Eukaryota</taxon>
        <taxon>Fungi</taxon>
        <taxon>Dikarya</taxon>
        <taxon>Ascomycota</taxon>
        <taxon>Pezizomycotina</taxon>
        <taxon>Dothideomycetes</taxon>
        <taxon>Pleosporomycetidae</taxon>
        <taxon>Pleosporales</taxon>
        <taxon>Pleosporineae</taxon>
        <taxon>Pleosporaceae</taxon>
        <taxon>Curvularia</taxon>
    </lineage>
</organism>
<evidence type="ECO:0000256" key="1">
    <source>
        <dbReference type="SAM" id="MobiDB-lite"/>
    </source>
</evidence>
<dbReference type="OrthoDB" id="3794713at2759"/>
<protein>
    <submittedName>
        <fullName evidence="3">Uncharacterized protein</fullName>
    </submittedName>
</protein>
<dbReference type="AlphaFoldDB" id="A0A9P4WDU8"/>
<evidence type="ECO:0000313" key="4">
    <source>
        <dbReference type="Proteomes" id="UP000801428"/>
    </source>
</evidence>